<dbReference type="AlphaFoldDB" id="A0A0R0M3Z5"/>
<evidence type="ECO:0000313" key="2">
    <source>
        <dbReference type="EMBL" id="KRH94159.1"/>
    </source>
</evidence>
<dbReference type="Proteomes" id="UP000051530">
    <property type="component" value="Unassembled WGS sequence"/>
</dbReference>
<evidence type="ECO:0000256" key="1">
    <source>
        <dbReference type="SAM" id="Phobius"/>
    </source>
</evidence>
<evidence type="ECO:0000313" key="3">
    <source>
        <dbReference type="Proteomes" id="UP000051530"/>
    </source>
</evidence>
<reference evidence="2 3" key="1">
    <citation type="submission" date="2015-07" db="EMBL/GenBank/DDBJ databases">
        <title>The genome of Pseudoloma neurophilia, a relevant intracellular parasite of the zebrafish.</title>
        <authorList>
            <person name="Ndikumana S."/>
            <person name="Pelin A."/>
            <person name="Sanders J."/>
            <person name="Corradi N."/>
        </authorList>
    </citation>
    <scope>NUCLEOTIDE SEQUENCE [LARGE SCALE GENOMIC DNA]</scope>
    <source>
        <strain evidence="2 3">MK1</strain>
    </source>
</reference>
<sequence length="85" mass="10281">MYNCESKYKCLNAILMYRYKNVRDFCELRMSLSLLLNMPFQWVIISLKIIQLFYLAVLLRIHSLHQMHHNIVELVNFIMGHLHTL</sequence>
<organism evidence="2 3">
    <name type="scientific">Pseudoloma neurophilia</name>
    <dbReference type="NCBI Taxonomy" id="146866"/>
    <lineage>
        <taxon>Eukaryota</taxon>
        <taxon>Fungi</taxon>
        <taxon>Fungi incertae sedis</taxon>
        <taxon>Microsporidia</taxon>
        <taxon>Pseudoloma</taxon>
    </lineage>
</organism>
<comment type="caution">
    <text evidence="2">The sequence shown here is derived from an EMBL/GenBank/DDBJ whole genome shotgun (WGS) entry which is preliminary data.</text>
</comment>
<accession>A0A0R0M3Z5</accession>
<dbReference type="EMBL" id="LGUB01000126">
    <property type="protein sequence ID" value="KRH94159.1"/>
    <property type="molecule type" value="Genomic_DNA"/>
</dbReference>
<gene>
    <name evidence="2" type="ORF">M153_363000312</name>
</gene>
<feature type="transmembrane region" description="Helical" evidence="1">
    <location>
        <begin position="40"/>
        <end position="59"/>
    </location>
</feature>
<keyword evidence="1" id="KW-0812">Transmembrane</keyword>
<protein>
    <submittedName>
        <fullName evidence="2">Pol polyprotein</fullName>
    </submittedName>
</protein>
<keyword evidence="3" id="KW-1185">Reference proteome</keyword>
<keyword evidence="1" id="KW-0472">Membrane</keyword>
<name>A0A0R0M3Z5_9MICR</name>
<proteinExistence type="predicted"/>
<dbReference type="VEuPathDB" id="MicrosporidiaDB:M153_363000312"/>
<keyword evidence="1" id="KW-1133">Transmembrane helix</keyword>